<dbReference type="Proteomes" id="UP000694005">
    <property type="component" value="Chromosome A02"/>
</dbReference>
<dbReference type="AlphaFoldDB" id="A0A3P5ZV30"/>
<proteinExistence type="predicted"/>
<sequence>MINNPTVYIPPYPLTVTCVSENPRHYPKLETLARFVSLSFFSSVLSISKSVPFQVFSSLSSHSWRTREKL</sequence>
<name>A0A3P5ZV30_BRACM</name>
<dbReference type="EMBL" id="LR031573">
    <property type="protein sequence ID" value="VDC84666.1"/>
    <property type="molecule type" value="Genomic_DNA"/>
</dbReference>
<organism evidence="2">
    <name type="scientific">Brassica campestris</name>
    <name type="common">Field mustard</name>
    <dbReference type="NCBI Taxonomy" id="3711"/>
    <lineage>
        <taxon>Eukaryota</taxon>
        <taxon>Viridiplantae</taxon>
        <taxon>Streptophyta</taxon>
        <taxon>Embryophyta</taxon>
        <taxon>Tracheophyta</taxon>
        <taxon>Spermatophyta</taxon>
        <taxon>Magnoliopsida</taxon>
        <taxon>eudicotyledons</taxon>
        <taxon>Gunneridae</taxon>
        <taxon>Pentapetalae</taxon>
        <taxon>rosids</taxon>
        <taxon>malvids</taxon>
        <taxon>Brassicales</taxon>
        <taxon>Brassicaceae</taxon>
        <taxon>Brassiceae</taxon>
        <taxon>Brassica</taxon>
    </lineage>
</organism>
<dbReference type="EMBL" id="LS974618">
    <property type="protein sequence ID" value="CAG7891220.1"/>
    <property type="molecule type" value="Genomic_DNA"/>
</dbReference>
<gene>
    <name evidence="2" type="ORF">BRAA02T04828Z</name>
    <name evidence="1" type="ORF">BRAPAZ1V2_A02P01720.2</name>
</gene>
<protein>
    <submittedName>
        <fullName evidence="1">Uncharacterized protein</fullName>
    </submittedName>
</protein>
<accession>A0A3P5ZV30</accession>
<evidence type="ECO:0000313" key="2">
    <source>
        <dbReference type="EMBL" id="VDC84666.1"/>
    </source>
</evidence>
<dbReference type="Gramene" id="A02p01720.2_BraZ1">
    <property type="protein sequence ID" value="A02p01720.2_BraZ1.CDS"/>
    <property type="gene ID" value="A02g01720.2_BraZ1"/>
</dbReference>
<evidence type="ECO:0000313" key="1">
    <source>
        <dbReference type="EMBL" id="CAG7891220.1"/>
    </source>
</evidence>
<reference evidence="2" key="1">
    <citation type="submission" date="2018-11" db="EMBL/GenBank/DDBJ databases">
        <authorList>
            <consortium name="Genoscope - CEA"/>
            <person name="William W."/>
        </authorList>
    </citation>
    <scope>NUCLEOTIDE SEQUENCE</scope>
</reference>